<name>A0AAW1FKW9_ZOAVI</name>
<comment type="caution">
    <text evidence="2">The sequence shown here is derived from an EMBL/GenBank/DDBJ whole genome shotgun (WGS) entry which is preliminary data.</text>
</comment>
<dbReference type="PANTHER" id="PTHR33861">
    <property type="entry name" value="PROTEIN CBG18333"/>
    <property type="match status" value="1"/>
</dbReference>
<feature type="region of interest" description="Disordered" evidence="1">
    <location>
        <begin position="723"/>
        <end position="749"/>
    </location>
</feature>
<feature type="region of interest" description="Disordered" evidence="1">
    <location>
        <begin position="434"/>
        <end position="461"/>
    </location>
</feature>
<dbReference type="GO" id="GO:0007144">
    <property type="term" value="P:female meiosis I"/>
    <property type="evidence" value="ECO:0007669"/>
    <property type="project" value="TreeGrafter"/>
</dbReference>
<feature type="region of interest" description="Disordered" evidence="1">
    <location>
        <begin position="136"/>
        <end position="269"/>
    </location>
</feature>
<accession>A0AAW1FKW9</accession>
<dbReference type="GO" id="GO:0007141">
    <property type="term" value="P:male meiosis I"/>
    <property type="evidence" value="ECO:0007669"/>
    <property type="project" value="TreeGrafter"/>
</dbReference>
<dbReference type="GO" id="GO:0005737">
    <property type="term" value="C:cytoplasm"/>
    <property type="evidence" value="ECO:0007669"/>
    <property type="project" value="TreeGrafter"/>
</dbReference>
<evidence type="ECO:0008006" key="4">
    <source>
        <dbReference type="Google" id="ProtNLM"/>
    </source>
</evidence>
<proteinExistence type="predicted"/>
<evidence type="ECO:0000256" key="1">
    <source>
        <dbReference type="SAM" id="MobiDB-lite"/>
    </source>
</evidence>
<dbReference type="EMBL" id="JBCEZU010000056">
    <property type="protein sequence ID" value="KAK9535387.1"/>
    <property type="molecule type" value="Genomic_DNA"/>
</dbReference>
<sequence>MAFDGHQSTFANSLFPSYQRQTSVNNGSVVLPFVAVPSASQREQNAAPYLPWSHTDHDDPYGLIKCAQSNIIIRKPGESADCEGEMDLQGLVSNILDEADSQDSYYSEGNLPTCNPIWSPKTLREELLQYFQSEAKTQHHPTFPPNYVSGETLSKAQGQPDVKEFHQQSNGLSTKQPWLLNLPNGDQDGSALRPQKPPPGLSMPNMGNTHSPQAPRRRYDNMPAERDRGSSQPVNNLPDLGNIFRPQREMNSPRCRPHHEDQSASNERYGPQDINQLVSSFQSFMAGEHGGLHGGDFPNVHRQTAGMPHEDAMFEQWKIAGPGVSAQRTPAMHTQKQLAGEFGMERKGEARRQVFQRDAFQDPQNTEYYHSPKPFTAPLHLGNQHHSNMTVHRENASLPLNSGMSQYLQHHIQPGLMQSKPRPQVQREKKRMHMSGFPGEGFSARPPANTNTRGGDKRQALSQNPNHAHLASMLSHRFDGENTQPLMPYTYAANDPRRYSNAPPNFSCRSTLPYGMDAAGDVISANESAVFNSYVGNMLACRGEITYHGMASAGTTSMGMNPGGAVVQLYFYLDECNEQWRGLERARKRTEGIITKIFYGKSAAATTNTNLPKTPPNPTRVDHLLVNQMREQARVASLLDRMESLCNTAFHVNIHTALSRHHMALCVSQARRKEESTQQRQRAHLSEDRDTLLLAVALKDLAATTRRVRTALWCALQMTLPKPTERQDHRADREAPPSPFEGYSFKYTI</sequence>
<dbReference type="GO" id="GO:0048255">
    <property type="term" value="P:mRNA stabilization"/>
    <property type="evidence" value="ECO:0007669"/>
    <property type="project" value="TreeGrafter"/>
</dbReference>
<evidence type="ECO:0000313" key="2">
    <source>
        <dbReference type="EMBL" id="KAK9535387.1"/>
    </source>
</evidence>
<gene>
    <name evidence="2" type="ORF">VZT92_007770</name>
</gene>
<reference evidence="2 3" key="1">
    <citation type="journal article" date="2024" name="Genome Biol. Evol.">
        <title>Chromosome-level genome assembly of the viviparous eelpout Zoarces viviparus.</title>
        <authorList>
            <person name="Fuhrmann N."/>
            <person name="Brasseur M.V."/>
            <person name="Bakowski C.E."/>
            <person name="Podsiadlowski L."/>
            <person name="Prost S."/>
            <person name="Krehenwinkel H."/>
            <person name="Mayer C."/>
        </authorList>
    </citation>
    <scope>NUCLEOTIDE SEQUENCE [LARGE SCALE GENOMIC DNA]</scope>
    <source>
        <strain evidence="2">NO-MEL_2022_Ind0_liver</strain>
    </source>
</reference>
<feature type="compositionally biased region" description="Basic and acidic residues" evidence="1">
    <location>
        <begin position="723"/>
        <end position="735"/>
    </location>
</feature>
<organism evidence="2 3">
    <name type="scientific">Zoarces viviparus</name>
    <name type="common">Viviparous eelpout</name>
    <name type="synonym">Blennius viviparus</name>
    <dbReference type="NCBI Taxonomy" id="48416"/>
    <lineage>
        <taxon>Eukaryota</taxon>
        <taxon>Metazoa</taxon>
        <taxon>Chordata</taxon>
        <taxon>Craniata</taxon>
        <taxon>Vertebrata</taxon>
        <taxon>Euteleostomi</taxon>
        <taxon>Actinopterygii</taxon>
        <taxon>Neopterygii</taxon>
        <taxon>Teleostei</taxon>
        <taxon>Neoteleostei</taxon>
        <taxon>Acanthomorphata</taxon>
        <taxon>Eupercaria</taxon>
        <taxon>Perciformes</taxon>
        <taxon>Cottioidei</taxon>
        <taxon>Zoarcales</taxon>
        <taxon>Zoarcidae</taxon>
        <taxon>Zoarcinae</taxon>
        <taxon>Zoarces</taxon>
    </lineage>
</organism>
<feature type="compositionally biased region" description="Polar residues" evidence="1">
    <location>
        <begin position="167"/>
        <end position="176"/>
    </location>
</feature>
<evidence type="ECO:0000313" key="3">
    <source>
        <dbReference type="Proteomes" id="UP001488805"/>
    </source>
</evidence>
<dbReference type="InterPro" id="IPR027963">
    <property type="entry name" value="MEIOC"/>
</dbReference>
<dbReference type="Proteomes" id="UP001488805">
    <property type="component" value="Unassembled WGS sequence"/>
</dbReference>
<keyword evidence="3" id="KW-1185">Reference proteome</keyword>
<dbReference type="GO" id="GO:0005634">
    <property type="term" value="C:nucleus"/>
    <property type="evidence" value="ECO:0007669"/>
    <property type="project" value="TreeGrafter"/>
</dbReference>
<dbReference type="Pfam" id="PF15189">
    <property type="entry name" value="MEIOC"/>
    <property type="match status" value="1"/>
</dbReference>
<protein>
    <recommendedName>
        <fullName evidence="4">Meiosis-specific coiled-coil domain-containing protein MEIOC</fullName>
    </recommendedName>
</protein>
<dbReference type="AlphaFoldDB" id="A0AAW1FKW9"/>
<feature type="compositionally biased region" description="Basic and acidic residues" evidence="1">
    <location>
        <begin position="217"/>
        <end position="229"/>
    </location>
</feature>
<dbReference type="PANTHER" id="PTHR33861:SF4">
    <property type="entry name" value="MEIOSIS-SPECIFIC COILED-COIL DOMAIN-CONTAINING PROTEIN MEIOC"/>
    <property type="match status" value="1"/>
</dbReference>